<accession>A0ABU6ZG74</accession>
<dbReference type="EMBL" id="JASCZI010272198">
    <property type="protein sequence ID" value="MED6220962.1"/>
    <property type="molecule type" value="Genomic_DNA"/>
</dbReference>
<proteinExistence type="predicted"/>
<evidence type="ECO:0000313" key="2">
    <source>
        <dbReference type="EMBL" id="MED6220962.1"/>
    </source>
</evidence>
<reference evidence="2 3" key="1">
    <citation type="journal article" date="2023" name="Plants (Basel)">
        <title>Bridging the Gap: Combining Genomics and Transcriptomics Approaches to Understand Stylosanthes scabra, an Orphan Legume from the Brazilian Caatinga.</title>
        <authorList>
            <person name="Ferreira-Neto J.R.C."/>
            <person name="da Silva M.D."/>
            <person name="Binneck E."/>
            <person name="de Melo N.F."/>
            <person name="da Silva R.H."/>
            <person name="de Melo A.L.T.M."/>
            <person name="Pandolfi V."/>
            <person name="Bustamante F.O."/>
            <person name="Brasileiro-Vidal A.C."/>
            <person name="Benko-Iseppon A.M."/>
        </authorList>
    </citation>
    <scope>NUCLEOTIDE SEQUENCE [LARGE SCALE GENOMIC DNA]</scope>
    <source>
        <tissue evidence="2">Leaves</tissue>
    </source>
</reference>
<organism evidence="2 3">
    <name type="scientific">Stylosanthes scabra</name>
    <dbReference type="NCBI Taxonomy" id="79078"/>
    <lineage>
        <taxon>Eukaryota</taxon>
        <taxon>Viridiplantae</taxon>
        <taxon>Streptophyta</taxon>
        <taxon>Embryophyta</taxon>
        <taxon>Tracheophyta</taxon>
        <taxon>Spermatophyta</taxon>
        <taxon>Magnoliopsida</taxon>
        <taxon>eudicotyledons</taxon>
        <taxon>Gunneridae</taxon>
        <taxon>Pentapetalae</taxon>
        <taxon>rosids</taxon>
        <taxon>fabids</taxon>
        <taxon>Fabales</taxon>
        <taxon>Fabaceae</taxon>
        <taxon>Papilionoideae</taxon>
        <taxon>50 kb inversion clade</taxon>
        <taxon>dalbergioids sensu lato</taxon>
        <taxon>Dalbergieae</taxon>
        <taxon>Pterocarpus clade</taxon>
        <taxon>Stylosanthes</taxon>
    </lineage>
</organism>
<protein>
    <submittedName>
        <fullName evidence="2">Uncharacterized protein</fullName>
    </submittedName>
</protein>
<dbReference type="Proteomes" id="UP001341840">
    <property type="component" value="Unassembled WGS sequence"/>
</dbReference>
<sequence>MDWSGNRPSIGPIGLALLSDRLVPLSHVDRRLIRLQDAIRLTEITGGVQSGSGRREQKERKDRNKPRRPLLEPMRTHLMRVHLGEHTLYVALLTSYVANWHKEAELGREHTLYVALLTSYVSDWRPKSNLRQQPHVIRGHCYVIHGAQEDATSDSFNSISIQVVRSQFHPLIKGLIGRLKDMID</sequence>
<gene>
    <name evidence="2" type="ORF">PIB30_049848</name>
</gene>
<keyword evidence="3" id="KW-1185">Reference proteome</keyword>
<evidence type="ECO:0000313" key="3">
    <source>
        <dbReference type="Proteomes" id="UP001341840"/>
    </source>
</evidence>
<name>A0ABU6ZG74_9FABA</name>
<feature type="region of interest" description="Disordered" evidence="1">
    <location>
        <begin position="46"/>
        <end position="71"/>
    </location>
</feature>
<comment type="caution">
    <text evidence="2">The sequence shown here is derived from an EMBL/GenBank/DDBJ whole genome shotgun (WGS) entry which is preliminary data.</text>
</comment>
<evidence type="ECO:0000256" key="1">
    <source>
        <dbReference type="SAM" id="MobiDB-lite"/>
    </source>
</evidence>
<feature type="compositionally biased region" description="Basic and acidic residues" evidence="1">
    <location>
        <begin position="53"/>
        <end position="62"/>
    </location>
</feature>